<gene>
    <name evidence="2" type="ORF">PCASD_14410</name>
</gene>
<dbReference type="Proteomes" id="UP000235392">
    <property type="component" value="Unassembled WGS sequence"/>
</dbReference>
<reference evidence="2 3" key="1">
    <citation type="submission" date="2017-11" db="EMBL/GenBank/DDBJ databases">
        <title>De novo assembly and phasing of dikaryotic genomes from two isolates of Puccinia coronata f. sp. avenae, the causal agent of oat crown rust.</title>
        <authorList>
            <person name="Miller M.E."/>
            <person name="Zhang Y."/>
            <person name="Omidvar V."/>
            <person name="Sperschneider J."/>
            <person name="Schwessinger B."/>
            <person name="Raley C."/>
            <person name="Palmer J.M."/>
            <person name="Garnica D."/>
            <person name="Upadhyaya N."/>
            <person name="Rathjen J."/>
            <person name="Taylor J.M."/>
            <person name="Park R.F."/>
            <person name="Dodds P.N."/>
            <person name="Hirsch C.D."/>
            <person name="Kianian S.F."/>
            <person name="Figueroa M."/>
        </authorList>
    </citation>
    <scope>NUCLEOTIDE SEQUENCE [LARGE SCALE GENOMIC DNA]</scope>
    <source>
        <strain evidence="2">12SD80</strain>
    </source>
</reference>
<name>A0A2N5U6X5_9BASI</name>
<proteinExistence type="predicted"/>
<comment type="caution">
    <text evidence="2">The sequence shown here is derived from an EMBL/GenBank/DDBJ whole genome shotgun (WGS) entry which is preliminary data.</text>
</comment>
<evidence type="ECO:0000256" key="1">
    <source>
        <dbReference type="SAM" id="MobiDB-lite"/>
    </source>
</evidence>
<dbReference type="AlphaFoldDB" id="A0A2N5U6X5"/>
<dbReference type="EMBL" id="PGCI01000219">
    <property type="protein sequence ID" value="PLW33476.1"/>
    <property type="molecule type" value="Genomic_DNA"/>
</dbReference>
<evidence type="ECO:0000313" key="3">
    <source>
        <dbReference type="Proteomes" id="UP000235392"/>
    </source>
</evidence>
<accession>A0A2N5U6X5</accession>
<evidence type="ECO:0000313" key="2">
    <source>
        <dbReference type="EMBL" id="PLW33476.1"/>
    </source>
</evidence>
<organism evidence="2 3">
    <name type="scientific">Puccinia coronata f. sp. avenae</name>
    <dbReference type="NCBI Taxonomy" id="200324"/>
    <lineage>
        <taxon>Eukaryota</taxon>
        <taxon>Fungi</taxon>
        <taxon>Dikarya</taxon>
        <taxon>Basidiomycota</taxon>
        <taxon>Pucciniomycotina</taxon>
        <taxon>Pucciniomycetes</taxon>
        <taxon>Pucciniales</taxon>
        <taxon>Pucciniaceae</taxon>
        <taxon>Puccinia</taxon>
    </lineage>
</organism>
<sequence>MLGQHSSIPTQSTGPVNGQTTPTAQSNLPGKLPSNLLFRVNAVLLMVTSRGAFVSSDLAGALKFVTSDLNSHEGKTGVVSFPLDRSSLAFSPIEHFLSIIIIRIDSGNSPFRFARLYRDSSRGRMSILNYK</sequence>
<feature type="region of interest" description="Disordered" evidence="1">
    <location>
        <begin position="1"/>
        <end position="28"/>
    </location>
</feature>
<protein>
    <submittedName>
        <fullName evidence="2">Uncharacterized protein</fullName>
    </submittedName>
</protein>